<keyword evidence="3 5" id="KW-1133">Transmembrane helix</keyword>
<evidence type="ECO:0000256" key="2">
    <source>
        <dbReference type="ARBA" id="ARBA00022692"/>
    </source>
</evidence>
<name>A0ABS4QT89_9NOCA</name>
<keyword evidence="2 5" id="KW-0812">Transmembrane</keyword>
<organism evidence="6 7">
    <name type="scientific">Nocardia goodfellowii</name>
    <dbReference type="NCBI Taxonomy" id="882446"/>
    <lineage>
        <taxon>Bacteria</taxon>
        <taxon>Bacillati</taxon>
        <taxon>Actinomycetota</taxon>
        <taxon>Actinomycetes</taxon>
        <taxon>Mycobacteriales</taxon>
        <taxon>Nocardiaceae</taxon>
        <taxon>Nocardia</taxon>
    </lineage>
</organism>
<dbReference type="Gene3D" id="1.20.1550.10">
    <property type="entry name" value="DsbB-like"/>
    <property type="match status" value="1"/>
</dbReference>
<dbReference type="RefSeq" id="WP_209897523.1">
    <property type="nucleotide sequence ID" value="NZ_JAGGMR010000001.1"/>
</dbReference>
<evidence type="ECO:0000256" key="5">
    <source>
        <dbReference type="SAM" id="Phobius"/>
    </source>
</evidence>
<accession>A0ABS4QT89</accession>
<feature type="transmembrane region" description="Helical" evidence="5">
    <location>
        <begin position="161"/>
        <end position="186"/>
    </location>
</feature>
<feature type="transmembrane region" description="Helical" evidence="5">
    <location>
        <begin position="118"/>
        <end position="141"/>
    </location>
</feature>
<keyword evidence="7" id="KW-1185">Reference proteome</keyword>
<feature type="transmembrane region" description="Helical" evidence="5">
    <location>
        <begin position="88"/>
        <end position="106"/>
    </location>
</feature>
<evidence type="ECO:0000313" key="7">
    <source>
        <dbReference type="Proteomes" id="UP001519325"/>
    </source>
</evidence>
<gene>
    <name evidence="6" type="ORF">BJ987_007291</name>
</gene>
<dbReference type="EMBL" id="JAGGMR010000001">
    <property type="protein sequence ID" value="MBP2194390.1"/>
    <property type="molecule type" value="Genomic_DNA"/>
</dbReference>
<feature type="transmembrane region" description="Helical" evidence="5">
    <location>
        <begin position="198"/>
        <end position="220"/>
    </location>
</feature>
<dbReference type="Proteomes" id="UP001519325">
    <property type="component" value="Unassembled WGS sequence"/>
</dbReference>
<evidence type="ECO:0000256" key="1">
    <source>
        <dbReference type="ARBA" id="ARBA00004141"/>
    </source>
</evidence>
<reference evidence="6 7" key="1">
    <citation type="submission" date="2021-03" db="EMBL/GenBank/DDBJ databases">
        <title>Sequencing the genomes of 1000 actinobacteria strains.</title>
        <authorList>
            <person name="Klenk H.-P."/>
        </authorList>
    </citation>
    <scope>NUCLEOTIDE SEQUENCE [LARGE SCALE GENOMIC DNA]</scope>
    <source>
        <strain evidence="6 7">DSM 45516</strain>
    </source>
</reference>
<sequence length="240" mass="26503">MSAPERKPMTGDPVVNGKRVMTMRPDDRVLSPWPALDRIADHDVPEQHTRRRFGLAFAHLYILGVCAILAGAFYYQFVRWEYPCPLCLLQRMLFLLSAIGPGYVIARSRAGALSTRDWATGWGWTVVAAICGAVVAAAQVLMHIVPPDPGYAGTLFGVHLYTWALIGFVCAVLAAGLMLFLTPSLGTATYPMRRRDTAVFTLGLLALFALANLIACFFLQGLHWQLPDTPDGYVYFSDQH</sequence>
<protein>
    <submittedName>
        <fullName evidence="6">Disulfide bond formation protein DsbB</fullName>
    </submittedName>
</protein>
<comment type="caution">
    <text evidence="6">The sequence shown here is derived from an EMBL/GenBank/DDBJ whole genome shotgun (WGS) entry which is preliminary data.</text>
</comment>
<feature type="transmembrane region" description="Helical" evidence="5">
    <location>
        <begin position="55"/>
        <end position="76"/>
    </location>
</feature>
<evidence type="ECO:0000256" key="4">
    <source>
        <dbReference type="ARBA" id="ARBA00023136"/>
    </source>
</evidence>
<evidence type="ECO:0000313" key="6">
    <source>
        <dbReference type="EMBL" id="MBP2194390.1"/>
    </source>
</evidence>
<dbReference type="SUPFAM" id="SSF158442">
    <property type="entry name" value="DsbB-like"/>
    <property type="match status" value="1"/>
</dbReference>
<dbReference type="Pfam" id="PF02600">
    <property type="entry name" value="DsbB"/>
    <property type="match status" value="1"/>
</dbReference>
<dbReference type="InterPro" id="IPR003752">
    <property type="entry name" value="DiS_bond_form_DsbB/BdbC"/>
</dbReference>
<dbReference type="InterPro" id="IPR023380">
    <property type="entry name" value="DsbB-like_sf"/>
</dbReference>
<evidence type="ECO:0000256" key="3">
    <source>
        <dbReference type="ARBA" id="ARBA00022989"/>
    </source>
</evidence>
<comment type="subcellular location">
    <subcellularLocation>
        <location evidence="1">Membrane</location>
        <topology evidence="1">Multi-pass membrane protein</topology>
    </subcellularLocation>
</comment>
<proteinExistence type="predicted"/>
<keyword evidence="4 5" id="KW-0472">Membrane</keyword>